<dbReference type="Pfam" id="PF12849">
    <property type="entry name" value="PBP_like_2"/>
    <property type="match status" value="1"/>
</dbReference>
<dbReference type="InterPro" id="IPR050811">
    <property type="entry name" value="Phosphate_ABC_transporter"/>
</dbReference>
<name>A0A518D7K6_9BACT</name>
<keyword evidence="7" id="KW-1185">Reference proteome</keyword>
<dbReference type="NCBIfam" id="TIGR02136">
    <property type="entry name" value="ptsS_2"/>
    <property type="match status" value="1"/>
</dbReference>
<comment type="similarity">
    <text evidence="1 4">Belongs to the PstS family.</text>
</comment>
<dbReference type="Gene3D" id="3.40.190.10">
    <property type="entry name" value="Periplasmic binding protein-like II"/>
    <property type="match status" value="2"/>
</dbReference>
<evidence type="ECO:0000313" key="6">
    <source>
        <dbReference type="EMBL" id="QDU87462.1"/>
    </source>
</evidence>
<proteinExistence type="inferred from homology"/>
<evidence type="ECO:0000256" key="1">
    <source>
        <dbReference type="ARBA" id="ARBA00008725"/>
    </source>
</evidence>
<feature type="domain" description="PBP" evidence="5">
    <location>
        <begin position="12"/>
        <end position="258"/>
    </location>
</feature>
<dbReference type="InterPro" id="IPR024370">
    <property type="entry name" value="PBP_domain"/>
</dbReference>
<sequence>MLLSLGCQPAVKNEVAIDGSSTVYLISEAVCEEFAGANPDVEVSVGSHGTGGGMKKFSAGELDICDASREMKPSEAQLCEEAGIESIRLSVAYDGIAVVVNPENDWCDSLTVEQLKELWRPESPIKNWSDLDKSWPDEPIKLYGPGTDSGTFEYFTEVVVGEAGASRSDYSPNEDDNMLVTGVAGDKYSLGYFGFAYYAENEERLKLLGIDSGSGPVKPSLETVRSNAYAPLSRPLFIYVKKQSLSRPEVAKFVSYYAENAARLSQEVGYVPAPEATHAENLAAIKAALADKPQTTP</sequence>
<keyword evidence="2 4" id="KW-0813">Transport</keyword>
<dbReference type="SUPFAM" id="SSF53850">
    <property type="entry name" value="Periplasmic binding protein-like II"/>
    <property type="match status" value="1"/>
</dbReference>
<dbReference type="AlphaFoldDB" id="A0A518D7K6"/>
<dbReference type="Proteomes" id="UP000317429">
    <property type="component" value="Chromosome"/>
</dbReference>
<evidence type="ECO:0000259" key="5">
    <source>
        <dbReference type="Pfam" id="PF12849"/>
    </source>
</evidence>
<dbReference type="KEGG" id="pnd:Pla175_08240"/>
<dbReference type="InterPro" id="IPR011862">
    <property type="entry name" value="Phos-bd"/>
</dbReference>
<dbReference type="CDD" id="cd13654">
    <property type="entry name" value="PBP2_phosphate_like_2"/>
    <property type="match status" value="1"/>
</dbReference>
<evidence type="ECO:0000256" key="4">
    <source>
        <dbReference type="RuleBase" id="RU367119"/>
    </source>
</evidence>
<dbReference type="GO" id="GO:0042301">
    <property type="term" value="F:phosphate ion binding"/>
    <property type="evidence" value="ECO:0007669"/>
    <property type="project" value="UniProtKB-UniRule"/>
</dbReference>
<gene>
    <name evidence="6" type="primary">pstS</name>
    <name evidence="6" type="ORF">Pla175_08240</name>
</gene>
<dbReference type="PANTHER" id="PTHR30570">
    <property type="entry name" value="PERIPLASMIC PHOSPHATE BINDING COMPONENT OF PHOSPHATE ABC TRANSPORTER"/>
    <property type="match status" value="1"/>
</dbReference>
<organism evidence="6 7">
    <name type="scientific">Pirellulimonas nuda</name>
    <dbReference type="NCBI Taxonomy" id="2528009"/>
    <lineage>
        <taxon>Bacteria</taxon>
        <taxon>Pseudomonadati</taxon>
        <taxon>Planctomycetota</taxon>
        <taxon>Planctomycetia</taxon>
        <taxon>Pirellulales</taxon>
        <taxon>Lacipirellulaceae</taxon>
        <taxon>Pirellulimonas</taxon>
    </lineage>
</organism>
<accession>A0A518D7K6</accession>
<keyword evidence="4" id="KW-0592">Phosphate transport</keyword>
<keyword evidence="3" id="KW-0732">Signal</keyword>
<dbReference type="GO" id="GO:0006817">
    <property type="term" value="P:phosphate ion transport"/>
    <property type="evidence" value="ECO:0007669"/>
    <property type="project" value="UniProtKB-UniRule"/>
</dbReference>
<evidence type="ECO:0000256" key="3">
    <source>
        <dbReference type="ARBA" id="ARBA00022729"/>
    </source>
</evidence>
<protein>
    <recommendedName>
        <fullName evidence="4">Phosphate-binding protein</fullName>
    </recommendedName>
</protein>
<dbReference type="PANTHER" id="PTHR30570:SF1">
    <property type="entry name" value="PHOSPHATE-BINDING PROTEIN PSTS"/>
    <property type="match status" value="1"/>
</dbReference>
<reference evidence="6 7" key="1">
    <citation type="submission" date="2019-02" db="EMBL/GenBank/DDBJ databases">
        <title>Deep-cultivation of Planctomycetes and their phenomic and genomic characterization uncovers novel biology.</title>
        <authorList>
            <person name="Wiegand S."/>
            <person name="Jogler M."/>
            <person name="Boedeker C."/>
            <person name="Pinto D."/>
            <person name="Vollmers J."/>
            <person name="Rivas-Marin E."/>
            <person name="Kohn T."/>
            <person name="Peeters S.H."/>
            <person name="Heuer A."/>
            <person name="Rast P."/>
            <person name="Oberbeckmann S."/>
            <person name="Bunk B."/>
            <person name="Jeske O."/>
            <person name="Meyerdierks A."/>
            <person name="Storesund J.E."/>
            <person name="Kallscheuer N."/>
            <person name="Luecker S."/>
            <person name="Lage O.M."/>
            <person name="Pohl T."/>
            <person name="Merkel B.J."/>
            <person name="Hornburger P."/>
            <person name="Mueller R.-W."/>
            <person name="Bruemmer F."/>
            <person name="Labrenz M."/>
            <person name="Spormann A.M."/>
            <person name="Op den Camp H."/>
            <person name="Overmann J."/>
            <person name="Amann R."/>
            <person name="Jetten M.S.M."/>
            <person name="Mascher T."/>
            <person name="Medema M.H."/>
            <person name="Devos D.P."/>
            <person name="Kaster A.-K."/>
            <person name="Ovreas L."/>
            <person name="Rohde M."/>
            <person name="Galperin M.Y."/>
            <person name="Jogler C."/>
        </authorList>
    </citation>
    <scope>NUCLEOTIDE SEQUENCE [LARGE SCALE GENOMIC DNA]</scope>
    <source>
        <strain evidence="6 7">Pla175</strain>
    </source>
</reference>
<dbReference type="EMBL" id="CP036291">
    <property type="protein sequence ID" value="QDU87462.1"/>
    <property type="molecule type" value="Genomic_DNA"/>
</dbReference>
<evidence type="ECO:0000313" key="7">
    <source>
        <dbReference type="Proteomes" id="UP000317429"/>
    </source>
</evidence>
<evidence type="ECO:0000256" key="2">
    <source>
        <dbReference type="ARBA" id="ARBA00022448"/>
    </source>
</evidence>
<comment type="function">
    <text evidence="4">Involved in the system for phosphate transport across the cytoplasmic membrane.</text>
</comment>